<protein>
    <submittedName>
        <fullName evidence="1">Uncharacterized protein</fullName>
    </submittedName>
</protein>
<organism evidence="1 2">
    <name type="scientific">Methanobrevibacter millerae</name>
    <dbReference type="NCBI Taxonomy" id="230361"/>
    <lineage>
        <taxon>Archaea</taxon>
        <taxon>Methanobacteriati</taxon>
        <taxon>Methanobacteriota</taxon>
        <taxon>Methanomada group</taxon>
        <taxon>Methanobacteria</taxon>
        <taxon>Methanobacteriales</taxon>
        <taxon>Methanobacteriaceae</taxon>
        <taxon>Methanobrevibacter</taxon>
    </lineage>
</organism>
<dbReference type="EMBL" id="SUTF01000007">
    <property type="protein sequence ID" value="MBE6510899.1"/>
    <property type="molecule type" value="Genomic_DNA"/>
</dbReference>
<gene>
    <name evidence="1" type="ORF">E7Z74_06500</name>
</gene>
<evidence type="ECO:0000313" key="2">
    <source>
        <dbReference type="Proteomes" id="UP000713479"/>
    </source>
</evidence>
<dbReference type="AlphaFoldDB" id="A0A8T3VTG5"/>
<reference evidence="1" key="1">
    <citation type="submission" date="2019-04" db="EMBL/GenBank/DDBJ databases">
        <title>Evolution of Biomass-Degrading Anaerobic Consortia Revealed by Metagenomics.</title>
        <authorList>
            <person name="Peng X."/>
        </authorList>
    </citation>
    <scope>NUCLEOTIDE SEQUENCE</scope>
    <source>
        <strain evidence="1">SIG13</strain>
    </source>
</reference>
<proteinExistence type="predicted"/>
<dbReference type="Proteomes" id="UP000713479">
    <property type="component" value="Unassembled WGS sequence"/>
</dbReference>
<accession>A0A8T3VTG5</accession>
<sequence length="154" mass="17714">MKINVRKTIENTVTCADEFPFYIEELSANDEMPTLLGIADEKYGFDEMDDDFFEFVSRKINENGVYIRLIHIVEKGCENNTVTFEIETGLAKTTIKTEFETPEEVTDIGIKIHGDEISIGTTSYFEIPHFERIEKNNFLSSIADEMIGDLIFYD</sequence>
<name>A0A8T3VTG5_9EURY</name>
<evidence type="ECO:0000313" key="1">
    <source>
        <dbReference type="EMBL" id="MBE6510899.1"/>
    </source>
</evidence>
<comment type="caution">
    <text evidence="1">The sequence shown here is derived from an EMBL/GenBank/DDBJ whole genome shotgun (WGS) entry which is preliminary data.</text>
</comment>